<protein>
    <submittedName>
        <fullName evidence="2">Uncharacterized protein</fullName>
    </submittedName>
</protein>
<sequence>MSRELRKAAMAHLYEEDEPALGPSSPAGTSATTCERPKKRQRLNSQAPPPPPTTRVKFNEVESPIMPPFISSWRQASEFVGRTFNPNDHKLPLGYFLPDPQMIA</sequence>
<organism evidence="2 3">
    <name type="scientific">Marasmius crinis-equi</name>
    <dbReference type="NCBI Taxonomy" id="585013"/>
    <lineage>
        <taxon>Eukaryota</taxon>
        <taxon>Fungi</taxon>
        <taxon>Dikarya</taxon>
        <taxon>Basidiomycota</taxon>
        <taxon>Agaricomycotina</taxon>
        <taxon>Agaricomycetes</taxon>
        <taxon>Agaricomycetidae</taxon>
        <taxon>Agaricales</taxon>
        <taxon>Marasmiineae</taxon>
        <taxon>Marasmiaceae</taxon>
        <taxon>Marasmius</taxon>
    </lineage>
</organism>
<evidence type="ECO:0000256" key="1">
    <source>
        <dbReference type="SAM" id="MobiDB-lite"/>
    </source>
</evidence>
<evidence type="ECO:0000313" key="2">
    <source>
        <dbReference type="EMBL" id="KAL0562377.1"/>
    </source>
</evidence>
<gene>
    <name evidence="2" type="ORF">V5O48_019710</name>
</gene>
<evidence type="ECO:0000313" key="3">
    <source>
        <dbReference type="Proteomes" id="UP001465976"/>
    </source>
</evidence>
<accession>A0ABR3EHP4</accession>
<comment type="caution">
    <text evidence="2">The sequence shown here is derived from an EMBL/GenBank/DDBJ whole genome shotgun (WGS) entry which is preliminary data.</text>
</comment>
<dbReference type="EMBL" id="JBAHYK010006018">
    <property type="protein sequence ID" value="KAL0562377.1"/>
    <property type="molecule type" value="Genomic_DNA"/>
</dbReference>
<reference evidence="2 3" key="1">
    <citation type="submission" date="2024-02" db="EMBL/GenBank/DDBJ databases">
        <title>A draft genome for the cacao thread blight pathogen Marasmius crinis-equi.</title>
        <authorList>
            <person name="Cohen S.P."/>
            <person name="Baruah I.K."/>
            <person name="Amoako-Attah I."/>
            <person name="Bukari Y."/>
            <person name="Meinhardt L.W."/>
            <person name="Bailey B.A."/>
        </authorList>
    </citation>
    <scope>NUCLEOTIDE SEQUENCE [LARGE SCALE GENOMIC DNA]</scope>
    <source>
        <strain evidence="2 3">GH-76</strain>
    </source>
</reference>
<feature type="non-terminal residue" evidence="2">
    <location>
        <position position="104"/>
    </location>
</feature>
<keyword evidence="3" id="KW-1185">Reference proteome</keyword>
<feature type="region of interest" description="Disordered" evidence="1">
    <location>
        <begin position="1"/>
        <end position="57"/>
    </location>
</feature>
<name>A0ABR3EHP4_9AGAR</name>
<dbReference type="Proteomes" id="UP001465976">
    <property type="component" value="Unassembled WGS sequence"/>
</dbReference>
<proteinExistence type="predicted"/>